<comment type="caution">
    <text evidence="2">The sequence shown here is derived from an EMBL/GenBank/DDBJ whole genome shotgun (WGS) entry which is preliminary data.</text>
</comment>
<feature type="transmembrane region" description="Helical" evidence="1">
    <location>
        <begin position="82"/>
        <end position="102"/>
    </location>
</feature>
<sequence>MKTPTPHSDDRFEREWQAQEHALDHERRGLPLDPADARSSEYRLIARALRAPAMEPLPLDLAARIVRHVNDAQVLGERIERWLLRILTAALALSAAVVMARYGASWVPAFVELLPQASAQTTGWTGLLAACLAVSLLWQWGGRSLR</sequence>
<gene>
    <name evidence="2" type="ORF">ACFOLC_05205</name>
</gene>
<name>A0ABV7RNS6_9GAMM</name>
<evidence type="ECO:0000256" key="1">
    <source>
        <dbReference type="SAM" id="Phobius"/>
    </source>
</evidence>
<reference evidence="3" key="1">
    <citation type="journal article" date="2019" name="Int. J. Syst. Evol. Microbiol.">
        <title>The Global Catalogue of Microorganisms (GCM) 10K type strain sequencing project: providing services to taxonomists for standard genome sequencing and annotation.</title>
        <authorList>
            <consortium name="The Broad Institute Genomics Platform"/>
            <consortium name="The Broad Institute Genome Sequencing Center for Infectious Disease"/>
            <person name="Wu L."/>
            <person name="Ma J."/>
        </authorList>
    </citation>
    <scope>NUCLEOTIDE SEQUENCE [LARGE SCALE GENOMIC DNA]</scope>
    <source>
        <strain evidence="3">KCTC 42875</strain>
    </source>
</reference>
<feature type="transmembrane region" description="Helical" evidence="1">
    <location>
        <begin position="122"/>
        <end position="140"/>
    </location>
</feature>
<proteinExistence type="predicted"/>
<protein>
    <submittedName>
        <fullName evidence="2">Uncharacterized protein</fullName>
    </submittedName>
</protein>
<accession>A0ABV7RNS6</accession>
<keyword evidence="1" id="KW-1133">Transmembrane helix</keyword>
<keyword evidence="3" id="KW-1185">Reference proteome</keyword>
<organism evidence="2 3">
    <name type="scientific">Lysobacter cavernae</name>
    <dbReference type="NCBI Taxonomy" id="1685901"/>
    <lineage>
        <taxon>Bacteria</taxon>
        <taxon>Pseudomonadati</taxon>
        <taxon>Pseudomonadota</taxon>
        <taxon>Gammaproteobacteria</taxon>
        <taxon>Lysobacterales</taxon>
        <taxon>Lysobacteraceae</taxon>
        <taxon>Lysobacter</taxon>
    </lineage>
</organism>
<evidence type="ECO:0000313" key="2">
    <source>
        <dbReference type="EMBL" id="MFC3550407.1"/>
    </source>
</evidence>
<evidence type="ECO:0000313" key="3">
    <source>
        <dbReference type="Proteomes" id="UP001595740"/>
    </source>
</evidence>
<keyword evidence="1" id="KW-0812">Transmembrane</keyword>
<dbReference type="Proteomes" id="UP001595740">
    <property type="component" value="Unassembled WGS sequence"/>
</dbReference>
<dbReference type="EMBL" id="JBHRXK010000002">
    <property type="protein sequence ID" value="MFC3550407.1"/>
    <property type="molecule type" value="Genomic_DNA"/>
</dbReference>
<dbReference type="RefSeq" id="WP_386758173.1">
    <property type="nucleotide sequence ID" value="NZ_JBHRXK010000002.1"/>
</dbReference>
<keyword evidence="1" id="KW-0472">Membrane</keyword>